<dbReference type="Pfam" id="PF11887">
    <property type="entry name" value="Mce4_CUP1"/>
    <property type="match status" value="1"/>
</dbReference>
<evidence type="ECO:0000313" key="4">
    <source>
        <dbReference type="EMBL" id="TNM43318.1"/>
    </source>
</evidence>
<dbReference type="PANTHER" id="PTHR33371">
    <property type="entry name" value="INTERMEMBRANE PHOSPHOLIPID TRANSPORT SYSTEM BINDING PROTEIN MLAD-RELATED"/>
    <property type="match status" value="1"/>
</dbReference>
<dbReference type="InterPro" id="IPR052336">
    <property type="entry name" value="MlaD_Phospholipid_Transporter"/>
</dbReference>
<dbReference type="OrthoDB" id="5241191at2"/>
<evidence type="ECO:0000256" key="1">
    <source>
        <dbReference type="SAM" id="Phobius"/>
    </source>
</evidence>
<evidence type="ECO:0000313" key="5">
    <source>
        <dbReference type="Proteomes" id="UP000313231"/>
    </source>
</evidence>
<keyword evidence="5" id="KW-1185">Reference proteome</keyword>
<evidence type="ECO:0000259" key="2">
    <source>
        <dbReference type="Pfam" id="PF02470"/>
    </source>
</evidence>
<dbReference type="RefSeq" id="WP_139622029.1">
    <property type="nucleotide sequence ID" value="NZ_VDMP01000019.1"/>
</dbReference>
<dbReference type="InterPro" id="IPR024516">
    <property type="entry name" value="Mce_C"/>
</dbReference>
<evidence type="ECO:0000259" key="3">
    <source>
        <dbReference type="Pfam" id="PF11887"/>
    </source>
</evidence>
<feature type="domain" description="Mce/MlaD" evidence="2">
    <location>
        <begin position="44"/>
        <end position="120"/>
    </location>
</feature>
<keyword evidence="1" id="KW-1133">Transmembrane helix</keyword>
<comment type="caution">
    <text evidence="4">The sequence shown here is derived from an EMBL/GenBank/DDBJ whole genome shotgun (WGS) entry which is preliminary data.</text>
</comment>
<keyword evidence="1" id="KW-0812">Transmembrane</keyword>
<feature type="transmembrane region" description="Helical" evidence="1">
    <location>
        <begin position="16"/>
        <end position="37"/>
    </location>
</feature>
<dbReference type="NCBIfam" id="TIGR00996">
    <property type="entry name" value="Mtu_fam_mce"/>
    <property type="match status" value="1"/>
</dbReference>
<organism evidence="4 5">
    <name type="scientific">Nocardioides albidus</name>
    <dbReference type="NCBI Taxonomy" id="1517589"/>
    <lineage>
        <taxon>Bacteria</taxon>
        <taxon>Bacillati</taxon>
        <taxon>Actinomycetota</taxon>
        <taxon>Actinomycetes</taxon>
        <taxon>Propionibacteriales</taxon>
        <taxon>Nocardioidaceae</taxon>
        <taxon>Nocardioides</taxon>
    </lineage>
</organism>
<name>A0A5C4W582_9ACTN</name>
<proteinExistence type="predicted"/>
<protein>
    <submittedName>
        <fullName evidence="4">MCE family protein</fullName>
    </submittedName>
</protein>
<dbReference type="PANTHER" id="PTHR33371:SF18">
    <property type="entry name" value="MCE-FAMILY PROTEIN MCE3C"/>
    <property type="match status" value="1"/>
</dbReference>
<sequence>MRQPVNKHQRARDARVLRLGVITLVVMAVVSAATFNLGKFPGFRGTTYYAEFSDASGIHKGNIVQVGGIRVGRVSAVTLDRDRVKVKFEIDGDVEFGRTSSASIEVLNLLGEKFLDVQPGGNGQLAEGGTIPMERTQAAYDIVGVFGDLTTTTEEIDTDQLAQALETVADTLDQSAPEIQASFDGISRLSQTIASRDAEIKSLFDSSQQVTKVLADRSDDIVELMKNSDLVFQELTKRKDAVHALLVNARTLARELRGVVKDNEKQIGPALKEVDGLVSFLVSKKDKLKATLAALGPYVSILSNIIGTGPWFDAYAANMLAIPTGEFVPGTGL</sequence>
<dbReference type="AlphaFoldDB" id="A0A5C4W582"/>
<dbReference type="InterPro" id="IPR005693">
    <property type="entry name" value="Mce"/>
</dbReference>
<dbReference type="Proteomes" id="UP000313231">
    <property type="component" value="Unassembled WGS sequence"/>
</dbReference>
<gene>
    <name evidence="4" type="ORF">FHP29_06430</name>
</gene>
<feature type="domain" description="Mammalian cell entry C-terminal" evidence="3">
    <location>
        <begin position="124"/>
        <end position="297"/>
    </location>
</feature>
<accession>A0A5C4W582</accession>
<dbReference type="Pfam" id="PF02470">
    <property type="entry name" value="MlaD"/>
    <property type="match status" value="1"/>
</dbReference>
<reference evidence="4 5" key="1">
    <citation type="journal article" date="2016" name="Int. J. Syst. Evol. Microbiol.">
        <title>Nocardioides albidus sp. nov., an actinobacterium isolated from garden soil.</title>
        <authorList>
            <person name="Singh H."/>
            <person name="Du J."/>
            <person name="Trinh H."/>
            <person name="Won K."/>
            <person name="Yang J.E."/>
            <person name="Yin C."/>
            <person name="Kook M."/>
            <person name="Yi T.H."/>
        </authorList>
    </citation>
    <scope>NUCLEOTIDE SEQUENCE [LARGE SCALE GENOMIC DNA]</scope>
    <source>
        <strain evidence="4 5">CCTCC AB 2015297</strain>
    </source>
</reference>
<dbReference type="GO" id="GO:0005576">
    <property type="term" value="C:extracellular region"/>
    <property type="evidence" value="ECO:0007669"/>
    <property type="project" value="TreeGrafter"/>
</dbReference>
<dbReference type="EMBL" id="VDMP01000019">
    <property type="protein sequence ID" value="TNM43318.1"/>
    <property type="molecule type" value="Genomic_DNA"/>
</dbReference>
<dbReference type="InterPro" id="IPR003399">
    <property type="entry name" value="Mce/MlaD"/>
</dbReference>
<dbReference type="PRINTS" id="PR01782">
    <property type="entry name" value="MCEVIRFACTOR"/>
</dbReference>
<keyword evidence="1" id="KW-0472">Membrane</keyword>